<organism evidence="2">
    <name type="scientific">Gongylonema pulchrum</name>
    <dbReference type="NCBI Taxonomy" id="637853"/>
    <lineage>
        <taxon>Eukaryota</taxon>
        <taxon>Metazoa</taxon>
        <taxon>Ecdysozoa</taxon>
        <taxon>Nematoda</taxon>
        <taxon>Chromadorea</taxon>
        <taxon>Rhabditida</taxon>
        <taxon>Spirurina</taxon>
        <taxon>Spiruromorpha</taxon>
        <taxon>Spiruroidea</taxon>
        <taxon>Gongylonematidae</taxon>
        <taxon>Gongylonema</taxon>
    </lineage>
</organism>
<dbReference type="GO" id="GO:0031624">
    <property type="term" value="F:ubiquitin conjugating enzyme binding"/>
    <property type="evidence" value="ECO:0007669"/>
    <property type="project" value="TreeGrafter"/>
</dbReference>
<reference evidence="2" key="1">
    <citation type="submission" date="2016-06" db="UniProtKB">
        <authorList>
            <consortium name="WormBaseParasite"/>
        </authorList>
    </citation>
    <scope>IDENTIFICATION</scope>
</reference>
<dbReference type="PANTHER" id="PTHR16461:SF5">
    <property type="entry name" value="TOLL-INTERACTING PROTEIN"/>
    <property type="match status" value="1"/>
</dbReference>
<dbReference type="AlphaFoldDB" id="A0A183DBW0"/>
<dbReference type="GO" id="GO:0043130">
    <property type="term" value="F:ubiquitin binding"/>
    <property type="evidence" value="ECO:0007669"/>
    <property type="project" value="InterPro"/>
</dbReference>
<dbReference type="Pfam" id="PF02845">
    <property type="entry name" value="CUE"/>
    <property type="match status" value="1"/>
</dbReference>
<dbReference type="PANTHER" id="PTHR16461">
    <property type="entry name" value="TOLL-INTERACTING PROTEIN"/>
    <property type="match status" value="1"/>
</dbReference>
<dbReference type="WBParaSite" id="GPUH_0000620901-mRNA-1">
    <property type="protein sequence ID" value="GPUH_0000620901-mRNA-1"/>
    <property type="gene ID" value="GPUH_0000620901"/>
</dbReference>
<dbReference type="InterPro" id="IPR003892">
    <property type="entry name" value="CUE"/>
</dbReference>
<proteinExistence type="predicted"/>
<dbReference type="SUPFAM" id="SSF46934">
    <property type="entry name" value="UBA-like"/>
    <property type="match status" value="1"/>
</dbReference>
<dbReference type="GO" id="GO:0005737">
    <property type="term" value="C:cytoplasm"/>
    <property type="evidence" value="ECO:0007669"/>
    <property type="project" value="TreeGrafter"/>
</dbReference>
<dbReference type="GO" id="GO:0006511">
    <property type="term" value="P:ubiquitin-dependent protein catabolic process"/>
    <property type="evidence" value="ECO:0007669"/>
    <property type="project" value="TreeGrafter"/>
</dbReference>
<accession>A0A183DBW0</accession>
<dbReference type="PROSITE" id="PS51140">
    <property type="entry name" value="CUE"/>
    <property type="match status" value="1"/>
</dbReference>
<sequence length="137" mass="15646">LKCRCLFKWFCRSVSFQRAFTVDQCIAWGLIVLPNGIFNGEVIDDWYQLSGQQGESKEGVINLIISFAPVEMPPPRTQQRAEQQIQQPMVLFTEEEVNELHAMFPTVDTDVIKCILEEKRGNKDATVTAILEMTAEH</sequence>
<feature type="domain" description="CUE" evidence="1">
    <location>
        <begin position="92"/>
        <end position="135"/>
    </location>
</feature>
<evidence type="ECO:0000259" key="1">
    <source>
        <dbReference type="PROSITE" id="PS51140"/>
    </source>
</evidence>
<name>A0A183DBW0_9BILA</name>
<evidence type="ECO:0000313" key="2">
    <source>
        <dbReference type="WBParaSite" id="GPUH_0000620901-mRNA-1"/>
    </source>
</evidence>
<dbReference type="Gene3D" id="1.10.8.10">
    <property type="entry name" value="DNA helicase RuvA subunit, C-terminal domain"/>
    <property type="match status" value="1"/>
</dbReference>
<dbReference type="InterPro" id="IPR009060">
    <property type="entry name" value="UBA-like_sf"/>
</dbReference>
<protein>
    <submittedName>
        <fullName evidence="2">CUE domain-containing protein</fullName>
    </submittedName>
</protein>
<dbReference type="SMART" id="SM00546">
    <property type="entry name" value="CUE"/>
    <property type="match status" value="1"/>
</dbReference>